<evidence type="ECO:0000259" key="3">
    <source>
        <dbReference type="Pfam" id="PF01989"/>
    </source>
</evidence>
<proteinExistence type="predicted"/>
<sequence>MTVCTITTSDACGDEGMPTRRPPHLLVAGSASAPLLYSDTPLSFWGGTDPATGRIVDVHHPLAGQSMAGRVLALPAGRGSCSGSLGVLECIMSGRGPAALVLGEPDEIMALGALVAGTVFGQDIPVAVVGRERFARLAAATSVTISTTSKGGMLNAALPGRTLAISLAALDSLAAEVELTPADRDMLSGKAGQGAKEAMDLVVSMARMYGATSLTSVTRAHIDAVIYVGPATLSFAQHFAGLGARFAVPTTLNAVSVPREWEALGVPAAEAEPALALAAAYERLGADGTSRTCAPYFLASPPGVGESVGWAESNAVVYANSVLGARTLKYPDMLDVAVALTGRAPLAGAHVDAARLPRARVDVDADLKIGGAAGSLFWPLLGYCVGGAAGHDVVVVCGLENLRPRQSDLKAFSAAFGTSSGSPMFHIRGVTPEAPARVVFNVERTVNIGRADLAGAWESLNSAQEEDVGLVALGNPHLAVDEFGELAELVRPLLASGKRAEVPFVLTAGRHVVKEAEERGFLEPLHTFGATIVEDTCWCMIKAPVVPELAQSVATNSAKYAHYGPGGVGKPMYFASTTDCVQAALDARCRREPPSWLS</sequence>
<dbReference type="Pfam" id="PF01989">
    <property type="entry name" value="AcnX_swivel_put"/>
    <property type="match status" value="1"/>
</dbReference>
<accession>A0A0J0XLF4</accession>
<dbReference type="PANTHER" id="PTHR36577:SF3">
    <property type="entry name" value="DUF521 DOMAIN PROTEIN (AFU_ORTHOLOGUE AFUA_6G00490)"/>
    <property type="match status" value="1"/>
</dbReference>
<evidence type="ECO:0000313" key="6">
    <source>
        <dbReference type="Proteomes" id="UP000053611"/>
    </source>
</evidence>
<dbReference type="EMBL" id="KQ087211">
    <property type="protein sequence ID" value="KLT41923.1"/>
    <property type="molecule type" value="Genomic_DNA"/>
</dbReference>
<reference evidence="5 6" key="1">
    <citation type="submission" date="2015-03" db="EMBL/GenBank/DDBJ databases">
        <title>Genomics and transcriptomics of the oil-accumulating basidiomycete yeast T. oleaginosus allow insights into substrate utilization and the diverse evolutionary trajectories of mating systems in fungi.</title>
        <authorList>
            <consortium name="DOE Joint Genome Institute"/>
            <person name="Kourist R."/>
            <person name="Kracht O."/>
            <person name="Bracharz F."/>
            <person name="Lipzen A."/>
            <person name="Nolan M."/>
            <person name="Ohm R."/>
            <person name="Grigoriev I."/>
            <person name="Sun S."/>
            <person name="Heitman J."/>
            <person name="Bruck T."/>
            <person name="Nowrousian M."/>
        </authorList>
    </citation>
    <scope>NUCLEOTIDE SEQUENCE [LARGE SCALE GENOMIC DNA]</scope>
    <source>
        <strain evidence="5 6">IBC0246</strain>
    </source>
</reference>
<name>A0A0J0XLF4_9TREE</name>
<evidence type="ECO:0000256" key="2">
    <source>
        <dbReference type="ARBA" id="ARBA00023239"/>
    </source>
</evidence>
<dbReference type="GeneID" id="28982002"/>
<feature type="domain" description="Phosphomevalonate dehydratase large subunit-like" evidence="4">
    <location>
        <begin position="178"/>
        <end position="582"/>
    </location>
</feature>
<dbReference type="InterPro" id="IPR012047">
    <property type="entry name" value="AcnX"/>
</dbReference>
<gene>
    <name evidence="5" type="ORF">CC85DRAFT_275231</name>
</gene>
<dbReference type="Pfam" id="PF04412">
    <property type="entry name" value="AcnX"/>
    <property type="match status" value="1"/>
</dbReference>
<dbReference type="CDD" id="cd01356">
    <property type="entry name" value="AcnX_swivel"/>
    <property type="match status" value="1"/>
</dbReference>
<dbReference type="InterPro" id="IPR007506">
    <property type="entry name" value="PMDh-L-like_dom"/>
</dbReference>
<evidence type="ECO:0000259" key="4">
    <source>
        <dbReference type="Pfam" id="PF04412"/>
    </source>
</evidence>
<dbReference type="OrthoDB" id="2594507at2759"/>
<dbReference type="PANTHER" id="PTHR36577">
    <property type="entry name" value="DUF521 DOMAIN PROTEIN (AFU_ORTHOLOGUE AFUA_6G00490)"/>
    <property type="match status" value="1"/>
</dbReference>
<keyword evidence="6" id="KW-1185">Reference proteome</keyword>
<keyword evidence="2" id="KW-0456">Lyase</keyword>
<feature type="domain" description="Phosphomevalonate dehydratase small subunit-like" evidence="3">
    <location>
        <begin position="42"/>
        <end position="126"/>
    </location>
</feature>
<evidence type="ECO:0000313" key="5">
    <source>
        <dbReference type="EMBL" id="KLT41923.1"/>
    </source>
</evidence>
<dbReference type="PIRSF" id="PIRSF036630">
    <property type="entry name" value="UCP036630"/>
    <property type="match status" value="1"/>
</dbReference>
<dbReference type="GO" id="GO:0016829">
    <property type="term" value="F:lyase activity"/>
    <property type="evidence" value="ECO:0007669"/>
    <property type="project" value="UniProtKB-KW"/>
</dbReference>
<feature type="non-terminal residue" evidence="5">
    <location>
        <position position="1"/>
    </location>
</feature>
<protein>
    <recommendedName>
        <fullName evidence="7">DUF521-domain-containing protein</fullName>
    </recommendedName>
</protein>
<dbReference type="RefSeq" id="XP_018278414.1">
    <property type="nucleotide sequence ID" value="XM_018421399.1"/>
</dbReference>
<dbReference type="Proteomes" id="UP000053611">
    <property type="component" value="Unassembled WGS sequence"/>
</dbReference>
<evidence type="ECO:0000256" key="1">
    <source>
        <dbReference type="ARBA" id="ARBA00023004"/>
    </source>
</evidence>
<keyword evidence="1" id="KW-0408">Iron</keyword>
<dbReference type="AlphaFoldDB" id="A0A0J0XLF4"/>
<dbReference type="InterPro" id="IPR002840">
    <property type="entry name" value="PMDh-S-like_dom"/>
</dbReference>
<dbReference type="Gene3D" id="3.50.30.10">
    <property type="entry name" value="Phosphohistidine domain"/>
    <property type="match status" value="1"/>
</dbReference>
<dbReference type="SUPFAM" id="SSF52016">
    <property type="entry name" value="LeuD/IlvD-like"/>
    <property type="match status" value="1"/>
</dbReference>
<organism evidence="5 6">
    <name type="scientific">Cutaneotrichosporon oleaginosum</name>
    <dbReference type="NCBI Taxonomy" id="879819"/>
    <lineage>
        <taxon>Eukaryota</taxon>
        <taxon>Fungi</taxon>
        <taxon>Dikarya</taxon>
        <taxon>Basidiomycota</taxon>
        <taxon>Agaricomycotina</taxon>
        <taxon>Tremellomycetes</taxon>
        <taxon>Trichosporonales</taxon>
        <taxon>Trichosporonaceae</taxon>
        <taxon>Cutaneotrichosporon</taxon>
    </lineage>
</organism>
<dbReference type="STRING" id="879819.A0A0J0XLF4"/>
<evidence type="ECO:0008006" key="7">
    <source>
        <dbReference type="Google" id="ProtNLM"/>
    </source>
</evidence>